<dbReference type="FunFam" id="3.40.1190.10:FF:000009">
    <property type="entry name" value="Folylpolyglutamate synthase"/>
    <property type="match status" value="1"/>
</dbReference>
<comment type="subunit">
    <text evidence="30">Interacts with csx1.</text>
</comment>
<keyword evidence="19" id="KW-0347">Helicase</keyword>
<dbReference type="PANTHER" id="PTHR11136">
    <property type="entry name" value="FOLYLPOLYGLUTAMATE SYNTHASE-RELATED"/>
    <property type="match status" value="1"/>
</dbReference>
<keyword evidence="22 31" id="KW-0694">RNA-binding</keyword>
<feature type="compositionally biased region" description="Polar residues" evidence="32">
    <location>
        <begin position="1180"/>
        <end position="1198"/>
    </location>
</feature>
<feature type="domain" description="RRM" evidence="33">
    <location>
        <begin position="820"/>
        <end position="898"/>
    </location>
</feature>
<comment type="function">
    <text evidence="29">Regulates global gene expression after oxidative stress. Interacts and stabilizes mRNAs and may regulate their transition between different cytoplasmic components after oxidative stress.</text>
</comment>
<keyword evidence="15" id="KW-0479">Metal-binding</keyword>
<evidence type="ECO:0000256" key="8">
    <source>
        <dbReference type="ARBA" id="ARBA00012551"/>
    </source>
</evidence>
<evidence type="ECO:0000256" key="15">
    <source>
        <dbReference type="ARBA" id="ARBA00022723"/>
    </source>
</evidence>
<dbReference type="SMART" id="SM00393">
    <property type="entry name" value="R3H"/>
    <property type="match status" value="1"/>
</dbReference>
<evidence type="ECO:0000256" key="14">
    <source>
        <dbReference type="ARBA" id="ARBA00022598"/>
    </source>
</evidence>
<dbReference type="SUPFAM" id="SSF53623">
    <property type="entry name" value="MurD-like peptide ligases, catalytic domain"/>
    <property type="match status" value="1"/>
</dbReference>
<dbReference type="InterPro" id="IPR012677">
    <property type="entry name" value="Nucleotide-bd_a/b_plait_sf"/>
</dbReference>
<comment type="cofactor">
    <cofactor evidence="1">
        <name>a monovalent cation</name>
        <dbReference type="ChEBI" id="CHEBI:60242"/>
    </cofactor>
</comment>
<dbReference type="GO" id="GO:0005759">
    <property type="term" value="C:mitochondrial matrix"/>
    <property type="evidence" value="ECO:0007669"/>
    <property type="project" value="UniProtKB-SubCell"/>
</dbReference>
<evidence type="ECO:0000256" key="2">
    <source>
        <dbReference type="ARBA" id="ARBA00004123"/>
    </source>
</evidence>
<dbReference type="NCBIfam" id="TIGR01499">
    <property type="entry name" value="folC"/>
    <property type="match status" value="1"/>
</dbReference>
<name>W3VTL5_MOEAP</name>
<evidence type="ECO:0000256" key="16">
    <source>
        <dbReference type="ARBA" id="ARBA00022741"/>
    </source>
</evidence>
<dbReference type="InterPro" id="IPR035979">
    <property type="entry name" value="RBD_domain_sf"/>
</dbReference>
<feature type="compositionally biased region" description="Low complexity" evidence="32">
    <location>
        <begin position="989"/>
        <end position="1009"/>
    </location>
</feature>
<dbReference type="GO" id="GO:0003678">
    <property type="term" value="F:DNA helicase activity"/>
    <property type="evidence" value="ECO:0007669"/>
    <property type="project" value="UniProtKB-EC"/>
</dbReference>
<dbReference type="PROSITE" id="PS01012">
    <property type="entry name" value="FOLYLPOLYGLU_SYNT_2"/>
    <property type="match status" value="1"/>
</dbReference>
<keyword evidence="12" id="KW-0597">Phosphoprotein</keyword>
<comment type="subcellular location">
    <subcellularLocation>
        <location evidence="5">Cytoplasm</location>
    </subcellularLocation>
    <subcellularLocation>
        <location evidence="3">Mitochondrion inner membrane</location>
    </subcellularLocation>
    <subcellularLocation>
        <location evidence="4">Mitochondrion matrix</location>
    </subcellularLocation>
    <subcellularLocation>
        <location evidence="2">Nucleus</location>
    </subcellularLocation>
</comment>
<feature type="compositionally biased region" description="Low complexity" evidence="32">
    <location>
        <begin position="627"/>
        <end position="651"/>
    </location>
</feature>
<evidence type="ECO:0000256" key="13">
    <source>
        <dbReference type="ARBA" id="ARBA00022563"/>
    </source>
</evidence>
<feature type="region of interest" description="Disordered" evidence="32">
    <location>
        <begin position="625"/>
        <end position="687"/>
    </location>
</feature>
<feature type="region of interest" description="Disordered" evidence="32">
    <location>
        <begin position="981"/>
        <end position="1009"/>
    </location>
</feature>
<dbReference type="InterPro" id="IPR001645">
    <property type="entry name" value="Folylpolyglutamate_synth"/>
</dbReference>
<dbReference type="EMBL" id="AWNI01000007">
    <property type="protein sequence ID" value="ETS64147.1"/>
    <property type="molecule type" value="Genomic_DNA"/>
</dbReference>
<evidence type="ECO:0000256" key="26">
    <source>
        <dbReference type="ARBA" id="ARBA00030592"/>
    </source>
</evidence>
<feature type="domain" description="R3H" evidence="34">
    <location>
        <begin position="1031"/>
        <end position="1095"/>
    </location>
</feature>
<protein>
    <recommendedName>
        <fullName evidence="27">Folylpoly-gamma-glutamate synthetase</fullName>
        <ecNumber evidence="8">3.6.4.12</ecNumber>
        <ecNumber evidence="9">3.6.4.13</ecNumber>
        <ecNumber evidence="10">6.3.2.17</ecNumber>
    </recommendedName>
    <alternativeName>
        <fullName evidence="26">Tetrahydrofolylpolyglutamate synthase</fullName>
    </alternativeName>
</protein>
<dbReference type="PANTHER" id="PTHR11136:SF5">
    <property type="entry name" value="FOLYLPOLYGLUTAMATE SYNTHASE, MITOCHONDRIAL"/>
    <property type="match status" value="1"/>
</dbReference>
<dbReference type="SMART" id="SM00360">
    <property type="entry name" value="RRM"/>
    <property type="match status" value="1"/>
</dbReference>
<feature type="compositionally biased region" description="Low complexity" evidence="32">
    <location>
        <begin position="1219"/>
        <end position="1238"/>
    </location>
</feature>
<feature type="compositionally biased region" description="Polar residues" evidence="32">
    <location>
        <begin position="673"/>
        <end position="687"/>
    </location>
</feature>
<feature type="region of interest" description="Disordered" evidence="32">
    <location>
        <begin position="1121"/>
        <end position="1202"/>
    </location>
</feature>
<dbReference type="SUPFAM" id="SSF54928">
    <property type="entry name" value="RNA-binding domain, RBD"/>
    <property type="match status" value="1"/>
</dbReference>
<keyword evidence="18" id="KW-0378">Hydrolase</keyword>
<evidence type="ECO:0000256" key="19">
    <source>
        <dbReference type="ARBA" id="ARBA00022806"/>
    </source>
</evidence>
<dbReference type="EC" id="3.6.4.12" evidence="8"/>
<dbReference type="GO" id="GO:0003723">
    <property type="term" value="F:RNA binding"/>
    <property type="evidence" value="ECO:0007669"/>
    <property type="project" value="UniProtKB-UniRule"/>
</dbReference>
<evidence type="ECO:0000256" key="3">
    <source>
        <dbReference type="ARBA" id="ARBA00004273"/>
    </source>
</evidence>
<dbReference type="GO" id="GO:0016787">
    <property type="term" value="F:hydrolase activity"/>
    <property type="evidence" value="ECO:0007669"/>
    <property type="project" value="UniProtKB-KW"/>
</dbReference>
<evidence type="ECO:0000256" key="22">
    <source>
        <dbReference type="ARBA" id="ARBA00022884"/>
    </source>
</evidence>
<dbReference type="HOGENOM" id="CLU_260257_0_0_1"/>
<dbReference type="InterPro" id="IPR034069">
    <property type="entry name" value="R3H_Cip2"/>
</dbReference>
<feature type="compositionally biased region" description="Low complexity" evidence="32">
    <location>
        <begin position="750"/>
        <end position="759"/>
    </location>
</feature>
<evidence type="ECO:0000256" key="20">
    <source>
        <dbReference type="ARBA" id="ARBA00022840"/>
    </source>
</evidence>
<keyword evidence="14" id="KW-0436">Ligase</keyword>
<keyword evidence="36" id="KW-1185">Reference proteome</keyword>
<keyword evidence="17" id="KW-0999">Mitochondrion inner membrane</keyword>
<evidence type="ECO:0000256" key="24">
    <source>
        <dbReference type="ARBA" id="ARBA00023136"/>
    </source>
</evidence>
<dbReference type="PROSITE" id="PS51061">
    <property type="entry name" value="R3H"/>
    <property type="match status" value="1"/>
</dbReference>
<evidence type="ECO:0000256" key="4">
    <source>
        <dbReference type="ARBA" id="ARBA00004305"/>
    </source>
</evidence>
<evidence type="ECO:0000256" key="30">
    <source>
        <dbReference type="ARBA" id="ARBA00062407"/>
    </source>
</evidence>
<comment type="catalytic activity">
    <reaction evidence="28">
        <text>(6S)-5,6,7,8-tetrahydrofolyl-(gamma-L-Glu)(n) + L-glutamate + ATP = (6S)-5,6,7,8-tetrahydrofolyl-(gamma-L-Glu)(n+1) + ADP + phosphate + H(+)</text>
        <dbReference type="Rhea" id="RHEA:10580"/>
        <dbReference type="Rhea" id="RHEA-COMP:14738"/>
        <dbReference type="Rhea" id="RHEA-COMP:14740"/>
        <dbReference type="ChEBI" id="CHEBI:15378"/>
        <dbReference type="ChEBI" id="CHEBI:29985"/>
        <dbReference type="ChEBI" id="CHEBI:30616"/>
        <dbReference type="ChEBI" id="CHEBI:43474"/>
        <dbReference type="ChEBI" id="CHEBI:141005"/>
        <dbReference type="ChEBI" id="CHEBI:456216"/>
        <dbReference type="EC" id="6.3.2.17"/>
    </reaction>
</comment>
<evidence type="ECO:0000256" key="29">
    <source>
        <dbReference type="ARBA" id="ARBA00055199"/>
    </source>
</evidence>
<evidence type="ECO:0000256" key="28">
    <source>
        <dbReference type="ARBA" id="ARBA00047493"/>
    </source>
</evidence>
<dbReference type="GO" id="GO:0005829">
    <property type="term" value="C:cytosol"/>
    <property type="evidence" value="ECO:0007669"/>
    <property type="project" value="TreeGrafter"/>
</dbReference>
<keyword evidence="16" id="KW-0547">Nucleotide-binding</keyword>
<dbReference type="Pfam" id="PF00076">
    <property type="entry name" value="RRM_1"/>
    <property type="match status" value="1"/>
</dbReference>
<dbReference type="CDD" id="cd02639">
    <property type="entry name" value="R3H_RRM"/>
    <property type="match status" value="1"/>
</dbReference>
<evidence type="ECO:0000256" key="6">
    <source>
        <dbReference type="ARBA" id="ARBA00005150"/>
    </source>
</evidence>
<evidence type="ECO:0000256" key="31">
    <source>
        <dbReference type="PROSITE-ProRule" id="PRU00176"/>
    </source>
</evidence>
<evidence type="ECO:0000256" key="23">
    <source>
        <dbReference type="ARBA" id="ARBA00023128"/>
    </source>
</evidence>
<evidence type="ECO:0000256" key="11">
    <source>
        <dbReference type="ARBA" id="ARBA00022490"/>
    </source>
</evidence>
<evidence type="ECO:0000256" key="21">
    <source>
        <dbReference type="ARBA" id="ARBA00022842"/>
    </source>
</evidence>
<dbReference type="PROSITE" id="PS50102">
    <property type="entry name" value="RRM"/>
    <property type="match status" value="1"/>
</dbReference>
<evidence type="ECO:0000256" key="27">
    <source>
        <dbReference type="ARBA" id="ARBA00030876"/>
    </source>
</evidence>
<dbReference type="Gene3D" id="3.30.1370.50">
    <property type="entry name" value="R3H-like domain"/>
    <property type="match status" value="1"/>
</dbReference>
<evidence type="ECO:0000256" key="12">
    <source>
        <dbReference type="ARBA" id="ARBA00022553"/>
    </source>
</evidence>
<evidence type="ECO:0000256" key="17">
    <source>
        <dbReference type="ARBA" id="ARBA00022792"/>
    </source>
</evidence>
<feature type="compositionally biased region" description="Basic and acidic residues" evidence="32">
    <location>
        <begin position="1146"/>
        <end position="1160"/>
    </location>
</feature>
<sequence>MPYIGHLWHQCFSTRSRSMRRSLARSLRRYSHSDRPSICARPSSAPVLQFGHLRLLSSTPSIVASASPLRTSRAMSSAQAESSSAATATSTRTYDDAIEALNSLQSNAATIEALRKSGGRLLDFAIPEMVEYLERIGYTTSDLNKLNAIHITGTKGKGSTSAFVDSLLRQLTPVCASKPPKVGLYTSPHMTSVRERIRIDGVPVSQELFTSYFWQVWDRLEQNPTRKFDLTPLRPVYFRFLTLLAFHIFISEGVQPVILEVGIGGKYDSTNIVPRCVVAGITQLGLDHTAILGNTVEEIAVQKAGIFKQGAPAVCWAHQPGSAVDEVQLVASEVGVSGLRMVDVHPALVAGAPQSVQLGLPGVHQRTNASVALELVNAYLESQAGRSAYTELAHRGAAGELAAWQRKGLEDARWPGRCQTVPSARSDAALTWYLDGAHTTDSLSVCLGWYTATQQQQGQSRRKKRIFVFNCTNGRNAHELLSSVLDAVEASLRGGEEAASTKAGTDGYALAKDYFDEAIFTTNITFEGGGWSSELTSKLLDDAELVNLTVQKQLAETWKQLVPGSSTEVRITPSIQALHNHVVELAQKQQGQAGSVECLVTGSLHLVGGVMAHLQHSGCLDDRLVSTQQQQQQQPQQHQHQHQHQQTFTTPPRQPASLRSPTILTSDLPGQPGFSSQNHPHSPNSLGQSAAARFERFFPSSPNTSSSNPSSAGQTFTSSIGSAAGLATNSAFGSFGHSLAPGSMNASSIGSGHFGSSHNGPRKASSRAAIPAQWSSQDPSALSTAPSGTSPPKSNNPLLQAYPAHDANALASGDDDVIPTAIVVKNIPFSVKREQLLEIIGDLGIPMPYAFNYHFDQGIFRGLAFANFRSAEEADAVVAALNGFDVSGRKLRVEYKKVLQAGEKERIEKEKAIKRMQSMQLEKERERERRRHQDDYAANAYLMPGFGSANAADAYALDAGAHQPAFEQGVRAPLTADSLRKVPSSQHLSAGAGRPAGPPSSSSNPTAAAANGAAGAAGAASAKKEELDLNDAATLEIYSRVLLFKDDRMRDELAFSRSLTPMERRTVHLVAQRLGLFHYSLGDGDERYVIVTKNEVSAPARPLRSQASTIGRTHRTAGLDGASTGGFLGPGSAATTGRAGLRMKKSAPDMKRGLGGDRDGAGYASHGHGAGMGGALSAHRSNTNLRDGYSSTMGRRTQASAAGGAAGLQNLFAQSDAAPSSQSGTESSSHNSSPTHSSLLRQPRGPPAPGTDLRNFAVRSRVSTNSSNSSALPVVTPPTAPVGGFQLHINGSPSKAHNAYPGLDHLEATSHQPLEF</sequence>
<dbReference type="InterPro" id="IPR036615">
    <property type="entry name" value="Mur_ligase_C_dom_sf"/>
</dbReference>
<dbReference type="UniPathway" id="UPA00850"/>
<keyword evidence="20" id="KW-0067">ATP-binding</keyword>
<keyword evidence="13" id="KW-0554">One-carbon metabolism</keyword>
<comment type="pathway">
    <text evidence="6">Cofactor biosynthesis; tetrahydrofolylpolyglutamate biosynthesis.</text>
</comment>
<evidence type="ECO:0000256" key="25">
    <source>
        <dbReference type="ARBA" id="ARBA00023242"/>
    </source>
</evidence>
<dbReference type="GO" id="GO:0005524">
    <property type="term" value="F:ATP binding"/>
    <property type="evidence" value="ECO:0007669"/>
    <property type="project" value="UniProtKB-KW"/>
</dbReference>
<evidence type="ECO:0000256" key="5">
    <source>
        <dbReference type="ARBA" id="ARBA00004496"/>
    </source>
</evidence>
<dbReference type="GO" id="GO:0005743">
    <property type="term" value="C:mitochondrial inner membrane"/>
    <property type="evidence" value="ECO:0007669"/>
    <property type="project" value="UniProtKB-SubCell"/>
</dbReference>
<evidence type="ECO:0000256" key="32">
    <source>
        <dbReference type="SAM" id="MobiDB-lite"/>
    </source>
</evidence>
<dbReference type="GO" id="GO:0004326">
    <property type="term" value="F:tetrahydrofolylpolyglutamate synthase activity"/>
    <property type="evidence" value="ECO:0007669"/>
    <property type="project" value="UniProtKB-EC"/>
</dbReference>
<reference evidence="35 36" key="1">
    <citation type="journal article" date="2014" name="Genome Announc.">
        <title>Genome sequence of the basidiomycetous fungus Pseudozyma aphidis DSM70725, an efficient producer of biosurfactant mannosylerythritol lipids.</title>
        <authorList>
            <person name="Lorenz S."/>
            <person name="Guenther M."/>
            <person name="Grumaz C."/>
            <person name="Rupp S."/>
            <person name="Zibek S."/>
            <person name="Sohn K."/>
        </authorList>
    </citation>
    <scope>NUCLEOTIDE SEQUENCE [LARGE SCALE GENOMIC DNA]</scope>
    <source>
        <strain evidence="36">ATCC 32657 / CBS 517.83 / DSM 70725 / JCM 10318 / NBRC 10182 / NRRL Y-7954 / St-0401</strain>
    </source>
</reference>
<gene>
    <name evidence="35" type="ORF">PaG_01383</name>
</gene>
<dbReference type="InterPro" id="IPR036565">
    <property type="entry name" value="Mur-like_cat_sf"/>
</dbReference>
<dbReference type="GO" id="GO:0003677">
    <property type="term" value="F:DNA binding"/>
    <property type="evidence" value="ECO:0007669"/>
    <property type="project" value="UniProtKB-ARBA"/>
</dbReference>
<organism evidence="35 36">
    <name type="scientific">Moesziomyces aphidis</name>
    <name type="common">Pseudozyma aphidis</name>
    <dbReference type="NCBI Taxonomy" id="84754"/>
    <lineage>
        <taxon>Eukaryota</taxon>
        <taxon>Fungi</taxon>
        <taxon>Dikarya</taxon>
        <taxon>Basidiomycota</taxon>
        <taxon>Ustilaginomycotina</taxon>
        <taxon>Ustilaginomycetes</taxon>
        <taxon>Ustilaginales</taxon>
        <taxon>Ustilaginaceae</taxon>
        <taxon>Moesziomyces</taxon>
    </lineage>
</organism>
<evidence type="ECO:0000313" key="35">
    <source>
        <dbReference type="EMBL" id="ETS64147.1"/>
    </source>
</evidence>
<dbReference type="EC" id="3.6.4.13" evidence="9"/>
<proteinExistence type="inferred from homology"/>
<keyword evidence="25" id="KW-0539">Nucleus</keyword>
<dbReference type="Gene3D" id="3.40.1190.10">
    <property type="entry name" value="Mur-like, catalytic domain"/>
    <property type="match status" value="1"/>
</dbReference>
<evidence type="ECO:0000313" key="36">
    <source>
        <dbReference type="Proteomes" id="UP000019462"/>
    </source>
</evidence>
<comment type="caution">
    <text evidence="35">The sequence shown here is derived from an EMBL/GenBank/DDBJ whole genome shotgun (WGS) entry which is preliminary data.</text>
</comment>
<dbReference type="InterPro" id="IPR000504">
    <property type="entry name" value="RRM_dom"/>
</dbReference>
<dbReference type="InterPro" id="IPR036867">
    <property type="entry name" value="R3H_dom_sf"/>
</dbReference>
<keyword evidence="24" id="KW-0472">Membrane</keyword>
<feature type="region of interest" description="Disordered" evidence="32">
    <location>
        <begin position="1215"/>
        <end position="1253"/>
    </location>
</feature>
<evidence type="ECO:0000256" key="1">
    <source>
        <dbReference type="ARBA" id="ARBA00001944"/>
    </source>
</evidence>
<comment type="similarity">
    <text evidence="7">Belongs to the folylpolyglutamate synthase family.</text>
</comment>
<keyword evidence="11" id="KW-0963">Cytoplasm</keyword>
<feature type="compositionally biased region" description="Polar residues" evidence="32">
    <location>
        <begin position="773"/>
        <end position="798"/>
    </location>
</feature>
<evidence type="ECO:0000256" key="18">
    <source>
        <dbReference type="ARBA" id="ARBA00022801"/>
    </source>
</evidence>
<dbReference type="InterPro" id="IPR001374">
    <property type="entry name" value="R3H_dom"/>
</dbReference>
<dbReference type="FunFam" id="3.30.1370.50:FF:000002">
    <property type="entry name" value="Immunoglobulin mu DNA-binding protein 2"/>
    <property type="match status" value="1"/>
</dbReference>
<evidence type="ECO:0000259" key="34">
    <source>
        <dbReference type="PROSITE" id="PS51061"/>
    </source>
</evidence>
<dbReference type="Proteomes" id="UP000019462">
    <property type="component" value="Unassembled WGS sequence"/>
</dbReference>
<accession>W3VTL5</accession>
<evidence type="ECO:0000256" key="9">
    <source>
        <dbReference type="ARBA" id="ARBA00012552"/>
    </source>
</evidence>
<dbReference type="SUPFAM" id="SSF82708">
    <property type="entry name" value="R3H domain"/>
    <property type="match status" value="1"/>
</dbReference>
<dbReference type="Pfam" id="PF01424">
    <property type="entry name" value="R3H"/>
    <property type="match status" value="1"/>
</dbReference>
<keyword evidence="23" id="KW-0496">Mitochondrion</keyword>
<dbReference type="InterPro" id="IPR018109">
    <property type="entry name" value="Folylpolyglutamate_synth_CS"/>
</dbReference>
<dbReference type="GO" id="GO:0071014">
    <property type="term" value="C:post-mRNA release spliceosomal complex"/>
    <property type="evidence" value="ECO:0007669"/>
    <property type="project" value="UniProtKB-ARBA"/>
</dbReference>
<dbReference type="Gene3D" id="3.30.70.330">
    <property type="match status" value="1"/>
</dbReference>
<dbReference type="Gene3D" id="3.90.190.20">
    <property type="entry name" value="Mur ligase, C-terminal domain"/>
    <property type="match status" value="1"/>
</dbReference>
<dbReference type="GO" id="GO:0046872">
    <property type="term" value="F:metal ion binding"/>
    <property type="evidence" value="ECO:0007669"/>
    <property type="project" value="UniProtKB-KW"/>
</dbReference>
<evidence type="ECO:0000256" key="7">
    <source>
        <dbReference type="ARBA" id="ARBA00008276"/>
    </source>
</evidence>
<keyword evidence="21" id="KW-0460">Magnesium</keyword>
<dbReference type="PROSITE" id="PS01011">
    <property type="entry name" value="FOLYLPOLYGLU_SYNT_1"/>
    <property type="match status" value="1"/>
</dbReference>
<feature type="region of interest" description="Disordered" evidence="32">
    <location>
        <begin position="750"/>
        <end position="800"/>
    </location>
</feature>
<dbReference type="EC" id="6.3.2.17" evidence="10"/>
<dbReference type="GO" id="GO:0003724">
    <property type="term" value="F:RNA helicase activity"/>
    <property type="evidence" value="ECO:0007669"/>
    <property type="project" value="UniProtKB-EC"/>
</dbReference>
<evidence type="ECO:0000259" key="33">
    <source>
        <dbReference type="PROSITE" id="PS50102"/>
    </source>
</evidence>
<dbReference type="SUPFAM" id="SSF53244">
    <property type="entry name" value="MurD-like peptide ligases, peptide-binding domain"/>
    <property type="match status" value="1"/>
</dbReference>
<evidence type="ECO:0000256" key="10">
    <source>
        <dbReference type="ARBA" id="ARBA00013025"/>
    </source>
</evidence>
<dbReference type="GO" id="GO:0006730">
    <property type="term" value="P:one-carbon metabolic process"/>
    <property type="evidence" value="ECO:0007669"/>
    <property type="project" value="UniProtKB-KW"/>
</dbReference>
<dbReference type="FunFam" id="3.30.70.330:FF:000183">
    <property type="entry name" value="R3H domain containing protein"/>
    <property type="match status" value="1"/>
</dbReference>
<dbReference type="OrthoDB" id="5212574at2759"/>